<reference evidence="1 2" key="1">
    <citation type="submission" date="2018-11" db="EMBL/GenBank/DDBJ databases">
        <title>Genomic Encyclopedia of Type Strains, Phase IV (KMG-IV): sequencing the most valuable type-strain genomes for metagenomic binning, comparative biology and taxonomic classification.</title>
        <authorList>
            <person name="Goeker M."/>
        </authorList>
    </citation>
    <scope>NUCLEOTIDE SEQUENCE [LARGE SCALE GENOMIC DNA]</scope>
    <source>
        <strain evidence="1 2">DSM 104731</strain>
    </source>
</reference>
<evidence type="ECO:0000313" key="1">
    <source>
        <dbReference type="EMBL" id="RPE71957.1"/>
    </source>
</evidence>
<keyword evidence="2" id="KW-1185">Reference proteome</keyword>
<proteinExistence type="predicted"/>
<comment type="caution">
    <text evidence="1">The sequence shown here is derived from an EMBL/GenBank/DDBJ whole genome shotgun (WGS) entry which is preliminary data.</text>
</comment>
<dbReference type="AlphaFoldDB" id="A0A3N4V4A6"/>
<dbReference type="EMBL" id="RKQK01000001">
    <property type="protein sequence ID" value="RPE71957.1"/>
    <property type="molecule type" value="Genomic_DNA"/>
</dbReference>
<accession>A0A3N4V4A6</accession>
<evidence type="ECO:0000313" key="2">
    <source>
        <dbReference type="Proteomes" id="UP000269689"/>
    </source>
</evidence>
<organism evidence="1 2">
    <name type="scientific">Pacificibacter maritimus</name>
    <dbReference type="NCBI Taxonomy" id="762213"/>
    <lineage>
        <taxon>Bacteria</taxon>
        <taxon>Pseudomonadati</taxon>
        <taxon>Pseudomonadota</taxon>
        <taxon>Alphaproteobacteria</taxon>
        <taxon>Rhodobacterales</taxon>
        <taxon>Roseobacteraceae</taxon>
        <taxon>Pacificibacter</taxon>
    </lineage>
</organism>
<name>A0A3N4V4A6_9RHOB</name>
<gene>
    <name evidence="1" type="ORF">EDD53_1092</name>
</gene>
<protein>
    <submittedName>
        <fullName evidence="1">Uncharacterized protein</fullName>
    </submittedName>
</protein>
<sequence>MEHALSPSMSLVPNFARAFPLVRAFFCLNHYNTHITGVFSHL</sequence>
<dbReference type="Proteomes" id="UP000269689">
    <property type="component" value="Unassembled WGS sequence"/>
</dbReference>